<gene>
    <name evidence="3" type="ORF">PDE_09662</name>
</gene>
<keyword evidence="4" id="KW-1185">Reference proteome</keyword>
<evidence type="ECO:0000256" key="1">
    <source>
        <dbReference type="SAM" id="MobiDB-lite"/>
    </source>
</evidence>
<feature type="region of interest" description="Disordered" evidence="1">
    <location>
        <begin position="288"/>
        <end position="541"/>
    </location>
</feature>
<feature type="region of interest" description="Disordered" evidence="1">
    <location>
        <begin position="636"/>
        <end position="655"/>
    </location>
</feature>
<dbReference type="PhylomeDB" id="S8B701"/>
<feature type="compositionally biased region" description="Polar residues" evidence="1">
    <location>
        <begin position="236"/>
        <end position="264"/>
    </location>
</feature>
<sequence length="722" mass="78936">MIRPEWCLPGRRIPDAGGLSLEDLARATLVPNRIRYILHPPDDKGWLPRREGHQVTELSITTILPDAEGTRLLVENSTDQRTFFVSLSLFWQPNLLWLAWTAPTLKNVQPLARYTRRLAMSTPVSLTPRGTAPTSSASAVPLTASVIKFRCLYTHDLRRKTKRWQDGYLRYHAFNKRVMVYDESGNYIGDHHWRNNEEVQDGDELELDKGALIQVGERMETTQTDLTNLLDKRKSSQGSPQAKGSVSQTPQVSAPIRSSGSSQPFRSLNELLGIKKTPIGHLVSPFEERHSPKSAANNSQSEARAPKRQKVNLAGTPVRSKQPIQSQVVDLTGREDELIAPNVQGVPRRQNFSSEASHAREQRLDNLGREQHGPPAGIPPKPLVASTNHSLSPRLNGNKDPDLPNMRKGPLPKPRPAGGLREISGDIHDHSKPTSNRAPTPRSQKEPPRKAAPTVNTTCPGSHRVPPDLPPQKPSLDKSTRDGSVAFKKPALPVSSGLGQAAAQPVRTTSSKENQPSQSGSASLAITPAEKPIHTNPPATMLRLASGKPRRKLMYSALLPGASSQDSSAERSASSSASFYSSNPSRREPAIKSMESQDIPASRHELAASTADFLPSTSTQFILEEMVAPAAGPSSIRLKEDSQSTPPISNLPPKAPVRRALDAPFRKSISDPGALITGQSRSVLTRSALSAIPEHHEPVEEGPWTSEALYLFDFWPPGRPKP</sequence>
<dbReference type="GO" id="GO:0005634">
    <property type="term" value="C:nucleus"/>
    <property type="evidence" value="ECO:0007669"/>
    <property type="project" value="TreeGrafter"/>
</dbReference>
<dbReference type="AlphaFoldDB" id="S8B701"/>
<feature type="domain" description="5'-3' DNA helicase ZGRF1-like N-terminal" evidence="2">
    <location>
        <begin position="146"/>
        <end position="226"/>
    </location>
</feature>
<dbReference type="GO" id="GO:0006302">
    <property type="term" value="P:double-strand break repair"/>
    <property type="evidence" value="ECO:0007669"/>
    <property type="project" value="TreeGrafter"/>
</dbReference>
<protein>
    <recommendedName>
        <fullName evidence="2">5'-3' DNA helicase ZGRF1-like N-terminal domain-containing protein</fullName>
    </recommendedName>
</protein>
<name>S8B701_PENO1</name>
<dbReference type="OrthoDB" id="6513042at2759"/>
<evidence type="ECO:0000259" key="2">
    <source>
        <dbReference type="Pfam" id="PF10382"/>
    </source>
</evidence>
<dbReference type="GO" id="GO:0035861">
    <property type="term" value="C:site of double-strand break"/>
    <property type="evidence" value="ECO:0007669"/>
    <property type="project" value="TreeGrafter"/>
</dbReference>
<feature type="compositionally biased region" description="Low complexity" evidence="1">
    <location>
        <begin position="562"/>
        <end position="584"/>
    </location>
</feature>
<evidence type="ECO:0000313" key="3">
    <source>
        <dbReference type="EMBL" id="EPS34698.1"/>
    </source>
</evidence>
<dbReference type="InterPro" id="IPR018838">
    <property type="entry name" value="ZGRF1-like_N"/>
</dbReference>
<reference evidence="3 4" key="1">
    <citation type="journal article" date="2013" name="PLoS ONE">
        <title>Genomic and secretomic analyses reveal unique features of the lignocellulolytic enzyme system of Penicillium decumbens.</title>
        <authorList>
            <person name="Liu G."/>
            <person name="Zhang L."/>
            <person name="Wei X."/>
            <person name="Zou G."/>
            <person name="Qin Y."/>
            <person name="Ma L."/>
            <person name="Li J."/>
            <person name="Zheng H."/>
            <person name="Wang S."/>
            <person name="Wang C."/>
            <person name="Xun L."/>
            <person name="Zhao G.-P."/>
            <person name="Zhou Z."/>
            <person name="Qu Y."/>
        </authorList>
    </citation>
    <scope>NUCLEOTIDE SEQUENCE [LARGE SCALE GENOMIC DNA]</scope>
    <source>
        <strain evidence="4">114-2 / CGMCC 5302</strain>
    </source>
</reference>
<dbReference type="PANTHER" id="PTHR28535:SF1">
    <property type="entry name" value="PROTEIN ZGRF1"/>
    <property type="match status" value="1"/>
</dbReference>
<feature type="region of interest" description="Disordered" evidence="1">
    <location>
        <begin position="561"/>
        <end position="604"/>
    </location>
</feature>
<dbReference type="InterPro" id="IPR052800">
    <property type="entry name" value="DNA_Repair_Helicase_ZGRF1"/>
</dbReference>
<dbReference type="HOGENOM" id="CLU_019990_0_0_1"/>
<feature type="region of interest" description="Disordered" evidence="1">
    <location>
        <begin position="233"/>
        <end position="264"/>
    </location>
</feature>
<dbReference type="PANTHER" id="PTHR28535">
    <property type="entry name" value="ZINC FINGER GRF-TYPE CONTAINING 1"/>
    <property type="match status" value="1"/>
</dbReference>
<dbReference type="EMBL" id="KB644415">
    <property type="protein sequence ID" value="EPS34698.1"/>
    <property type="molecule type" value="Genomic_DNA"/>
</dbReference>
<proteinExistence type="predicted"/>
<feature type="compositionally biased region" description="Basic and acidic residues" evidence="1">
    <location>
        <begin position="357"/>
        <end position="372"/>
    </location>
</feature>
<dbReference type="Pfam" id="PF10382">
    <property type="entry name" value="ZGRF1-like_N"/>
    <property type="match status" value="1"/>
</dbReference>
<dbReference type="Proteomes" id="UP000019376">
    <property type="component" value="Unassembled WGS sequence"/>
</dbReference>
<feature type="compositionally biased region" description="Polar residues" evidence="1">
    <location>
        <begin position="385"/>
        <end position="395"/>
    </location>
</feature>
<feature type="compositionally biased region" description="Polar residues" evidence="1">
    <location>
        <begin position="506"/>
        <end position="524"/>
    </location>
</feature>
<feature type="compositionally biased region" description="Polar residues" evidence="1">
    <location>
        <begin position="433"/>
        <end position="442"/>
    </location>
</feature>
<evidence type="ECO:0000313" key="4">
    <source>
        <dbReference type="Proteomes" id="UP000019376"/>
    </source>
</evidence>
<feature type="compositionally biased region" description="Basic and acidic residues" evidence="1">
    <location>
        <begin position="423"/>
        <end position="432"/>
    </location>
</feature>
<organism evidence="3 4">
    <name type="scientific">Penicillium oxalicum (strain 114-2 / CGMCC 5302)</name>
    <name type="common">Penicillium decumbens</name>
    <dbReference type="NCBI Taxonomy" id="933388"/>
    <lineage>
        <taxon>Eukaryota</taxon>
        <taxon>Fungi</taxon>
        <taxon>Dikarya</taxon>
        <taxon>Ascomycota</taxon>
        <taxon>Pezizomycotina</taxon>
        <taxon>Eurotiomycetes</taxon>
        <taxon>Eurotiomycetidae</taxon>
        <taxon>Eurotiales</taxon>
        <taxon>Aspergillaceae</taxon>
        <taxon>Penicillium</taxon>
    </lineage>
</organism>
<accession>S8B701</accession>
<dbReference type="eggNOG" id="ENOG502SEDR">
    <property type="taxonomic scope" value="Eukaryota"/>
</dbReference>